<dbReference type="SUPFAM" id="SSF53271">
    <property type="entry name" value="PRTase-like"/>
    <property type="match status" value="1"/>
</dbReference>
<sequence>MMDFKNSTCRGHQRSINYFGNMLIQKVESYIRRAPSGVIRLVDTPVQIAIVPSHSAGHVSPALLEIAKMLQRRHQLVILNPLLCRTVDVPSAHKDNGDRSIPHHMATIRVLLGNLLPNIPVILIDDVKTTGGSMSACYHLLKQAGASEIYPIALLETRYS</sequence>
<comment type="caution">
    <text evidence="1">The sequence shown here is derived from an EMBL/GenBank/DDBJ whole genome shotgun (WGS) entry which is preliminary data.</text>
</comment>
<gene>
    <name evidence="1" type="ORF">LZT28_19840</name>
</gene>
<protein>
    <submittedName>
        <fullName evidence="1">Phosphoribosyltransferase</fullName>
    </submittedName>
</protein>
<organism evidence="1 2">
    <name type="scientific">Aeromonas media</name>
    <dbReference type="NCBI Taxonomy" id="651"/>
    <lineage>
        <taxon>Bacteria</taxon>
        <taxon>Pseudomonadati</taxon>
        <taxon>Pseudomonadota</taxon>
        <taxon>Gammaproteobacteria</taxon>
        <taxon>Aeromonadales</taxon>
        <taxon>Aeromonadaceae</taxon>
        <taxon>Aeromonas</taxon>
    </lineage>
</organism>
<dbReference type="Proteomes" id="UP001208651">
    <property type="component" value="Unassembled WGS sequence"/>
</dbReference>
<evidence type="ECO:0000313" key="1">
    <source>
        <dbReference type="EMBL" id="MCV3290455.1"/>
    </source>
</evidence>
<dbReference type="RefSeq" id="WP_263686132.1">
    <property type="nucleotide sequence ID" value="NZ_JAJVCY010000056.1"/>
</dbReference>
<dbReference type="InterPro" id="IPR029057">
    <property type="entry name" value="PRTase-like"/>
</dbReference>
<accession>A0AAW5RU96</accession>
<reference evidence="1" key="1">
    <citation type="submission" date="2022-01" db="EMBL/GenBank/DDBJ databases">
        <title>Comparison of Fish pathogen Aeromonas spp.</title>
        <authorList>
            <person name="Dubey S."/>
            <person name="Sorum H."/>
            <person name="Munangandu H.M."/>
        </authorList>
    </citation>
    <scope>NUCLEOTIDE SEQUENCE</scope>
    <source>
        <strain evidence="1">SD/21-15</strain>
    </source>
</reference>
<keyword evidence="1" id="KW-0808">Transferase</keyword>
<dbReference type="InterPro" id="IPR000836">
    <property type="entry name" value="PRTase_dom"/>
</dbReference>
<dbReference type="Gene3D" id="3.40.50.2020">
    <property type="match status" value="1"/>
</dbReference>
<evidence type="ECO:0000313" key="2">
    <source>
        <dbReference type="Proteomes" id="UP001208651"/>
    </source>
</evidence>
<dbReference type="CDD" id="cd06223">
    <property type="entry name" value="PRTases_typeI"/>
    <property type="match status" value="1"/>
</dbReference>
<name>A0AAW5RU96_AERME</name>
<dbReference type="EMBL" id="JAJVCY010000056">
    <property type="protein sequence ID" value="MCV3290455.1"/>
    <property type="molecule type" value="Genomic_DNA"/>
</dbReference>
<proteinExistence type="predicted"/>
<dbReference type="GO" id="GO:0016757">
    <property type="term" value="F:glycosyltransferase activity"/>
    <property type="evidence" value="ECO:0007669"/>
    <property type="project" value="UniProtKB-KW"/>
</dbReference>
<dbReference type="AlphaFoldDB" id="A0AAW5RU96"/>
<keyword evidence="1" id="KW-0328">Glycosyltransferase</keyword>